<sequence length="102" mass="10760">MRIRKLNNVYHINDRGNNVGSPSVGILSSALLLMPARVIQGCSLMFSYGPSSVLFKCFQKGVSEVGLLGAQEGKGVAGKSHQGSSGNERHPSQDLGIAAKSF</sequence>
<keyword evidence="3" id="KW-1185">Reference proteome</keyword>
<dbReference type="EMBL" id="JAHUTI010065558">
    <property type="protein sequence ID" value="MED6253342.1"/>
    <property type="molecule type" value="Genomic_DNA"/>
</dbReference>
<gene>
    <name evidence="2" type="ORF">ATANTOWER_027095</name>
</gene>
<organism evidence="2 3">
    <name type="scientific">Ataeniobius toweri</name>
    <dbReference type="NCBI Taxonomy" id="208326"/>
    <lineage>
        <taxon>Eukaryota</taxon>
        <taxon>Metazoa</taxon>
        <taxon>Chordata</taxon>
        <taxon>Craniata</taxon>
        <taxon>Vertebrata</taxon>
        <taxon>Euteleostomi</taxon>
        <taxon>Actinopterygii</taxon>
        <taxon>Neopterygii</taxon>
        <taxon>Teleostei</taxon>
        <taxon>Neoteleostei</taxon>
        <taxon>Acanthomorphata</taxon>
        <taxon>Ovalentaria</taxon>
        <taxon>Atherinomorphae</taxon>
        <taxon>Cyprinodontiformes</taxon>
        <taxon>Goodeidae</taxon>
        <taxon>Ataeniobius</taxon>
    </lineage>
</organism>
<feature type="region of interest" description="Disordered" evidence="1">
    <location>
        <begin position="74"/>
        <end position="102"/>
    </location>
</feature>
<dbReference type="Proteomes" id="UP001345963">
    <property type="component" value="Unassembled WGS sequence"/>
</dbReference>
<evidence type="ECO:0000313" key="3">
    <source>
        <dbReference type="Proteomes" id="UP001345963"/>
    </source>
</evidence>
<comment type="caution">
    <text evidence="2">The sequence shown here is derived from an EMBL/GenBank/DDBJ whole genome shotgun (WGS) entry which is preliminary data.</text>
</comment>
<accession>A0ABU7BSC0</accession>
<protein>
    <submittedName>
        <fullName evidence="2">Uncharacterized protein</fullName>
    </submittedName>
</protein>
<name>A0ABU7BSC0_9TELE</name>
<reference evidence="2 3" key="1">
    <citation type="submission" date="2021-07" db="EMBL/GenBank/DDBJ databases">
        <authorList>
            <person name="Palmer J.M."/>
        </authorList>
    </citation>
    <scope>NUCLEOTIDE SEQUENCE [LARGE SCALE GENOMIC DNA]</scope>
    <source>
        <strain evidence="2 3">AT_MEX2019</strain>
        <tissue evidence="2">Muscle</tissue>
    </source>
</reference>
<evidence type="ECO:0000256" key="1">
    <source>
        <dbReference type="SAM" id="MobiDB-lite"/>
    </source>
</evidence>
<proteinExistence type="predicted"/>
<evidence type="ECO:0000313" key="2">
    <source>
        <dbReference type="EMBL" id="MED6253342.1"/>
    </source>
</evidence>